<organism evidence="1 2">
    <name type="scientific">Gossypium schwendimanii</name>
    <name type="common">Cotton</name>
    <dbReference type="NCBI Taxonomy" id="34291"/>
    <lineage>
        <taxon>Eukaryota</taxon>
        <taxon>Viridiplantae</taxon>
        <taxon>Streptophyta</taxon>
        <taxon>Embryophyta</taxon>
        <taxon>Tracheophyta</taxon>
        <taxon>Spermatophyta</taxon>
        <taxon>Magnoliopsida</taxon>
        <taxon>eudicotyledons</taxon>
        <taxon>Gunneridae</taxon>
        <taxon>Pentapetalae</taxon>
        <taxon>rosids</taxon>
        <taxon>malvids</taxon>
        <taxon>Malvales</taxon>
        <taxon>Malvaceae</taxon>
        <taxon>Malvoideae</taxon>
        <taxon>Gossypium</taxon>
    </lineage>
</organism>
<keyword evidence="2" id="KW-1185">Reference proteome</keyword>
<comment type="caution">
    <text evidence="1">The sequence shown here is derived from an EMBL/GenBank/DDBJ whole genome shotgun (WGS) entry which is preliminary data.</text>
</comment>
<protein>
    <submittedName>
        <fullName evidence="1">Uncharacterized protein</fullName>
    </submittedName>
</protein>
<dbReference type="Proteomes" id="UP000593576">
    <property type="component" value="Unassembled WGS sequence"/>
</dbReference>
<feature type="non-terminal residue" evidence="1">
    <location>
        <position position="117"/>
    </location>
</feature>
<accession>A0A7J9KWB8</accession>
<dbReference type="AlphaFoldDB" id="A0A7J9KWB8"/>
<proteinExistence type="predicted"/>
<dbReference type="EMBL" id="JABFAF010000003">
    <property type="protein sequence ID" value="MBA0850737.1"/>
    <property type="molecule type" value="Genomic_DNA"/>
</dbReference>
<evidence type="ECO:0000313" key="2">
    <source>
        <dbReference type="Proteomes" id="UP000593576"/>
    </source>
</evidence>
<evidence type="ECO:0000313" key="1">
    <source>
        <dbReference type="EMBL" id="MBA0850737.1"/>
    </source>
</evidence>
<reference evidence="1 2" key="1">
    <citation type="journal article" date="2019" name="Genome Biol. Evol.">
        <title>Insights into the evolution of the New World diploid cottons (Gossypium, subgenus Houzingenia) based on genome sequencing.</title>
        <authorList>
            <person name="Grover C.E."/>
            <person name="Arick M.A. 2nd"/>
            <person name="Thrash A."/>
            <person name="Conover J.L."/>
            <person name="Sanders W.S."/>
            <person name="Peterson D.G."/>
            <person name="Frelichowski J.E."/>
            <person name="Scheffler J.A."/>
            <person name="Scheffler B.E."/>
            <person name="Wendel J.F."/>
        </authorList>
    </citation>
    <scope>NUCLEOTIDE SEQUENCE [LARGE SCALE GENOMIC DNA]</scope>
    <source>
        <strain evidence="1">1</strain>
        <tissue evidence="1">Leaf</tissue>
    </source>
</reference>
<gene>
    <name evidence="1" type="ORF">Goshw_005680</name>
</gene>
<sequence length="117" mass="13559">NHWLLGSSNCNIQDSNFRVDISQVSKLIDEHTRTWNKELIRSIFTFQEANRIMCIPLAQIRCNDKVVLRGERTSEYTMRSGCKLLIERLATDLICNRFAGATNTTIYAIRDHDLARE</sequence>
<dbReference type="OrthoDB" id="1001780at2759"/>
<feature type="non-terminal residue" evidence="1">
    <location>
        <position position="1"/>
    </location>
</feature>
<name>A0A7J9KWB8_GOSSC</name>